<feature type="transmembrane region" description="Helical" evidence="8">
    <location>
        <begin position="173"/>
        <end position="193"/>
    </location>
</feature>
<dbReference type="GO" id="GO:0016020">
    <property type="term" value="C:membrane"/>
    <property type="evidence" value="ECO:0007669"/>
    <property type="project" value="UniProtKB-SubCell"/>
</dbReference>
<comment type="subcellular location">
    <subcellularLocation>
        <location evidence="1">Membrane</location>
        <topology evidence="1">Single-pass membrane protein</topology>
    </subcellularLocation>
</comment>
<keyword evidence="5" id="KW-0862">Zinc</keyword>
<dbReference type="Bgee" id="108716352">
    <property type="expression patterns" value="Expressed in liver and 12 other cell types or tissues"/>
</dbReference>
<evidence type="ECO:0000313" key="11">
    <source>
        <dbReference type="RefSeq" id="XP_018117941.1"/>
    </source>
</evidence>
<keyword evidence="7 8" id="KW-0472">Membrane</keyword>
<dbReference type="AGR" id="Xenbase:XB-GENE-17331926"/>
<dbReference type="RefSeq" id="XP_018117941.1">
    <property type="nucleotide sequence ID" value="XM_018262452.2"/>
</dbReference>
<evidence type="ECO:0000256" key="7">
    <source>
        <dbReference type="ARBA" id="ARBA00023136"/>
    </source>
</evidence>
<keyword evidence="3" id="KW-0479">Metal-binding</keyword>
<dbReference type="OrthoDB" id="8121437at2759"/>
<protein>
    <submittedName>
        <fullName evidence="11 12">Receptor-transporting protein 3</fullName>
    </submittedName>
</protein>
<reference evidence="11" key="1">
    <citation type="submission" date="2022-04" db="UniProtKB">
        <authorList>
            <consortium name="RefSeq"/>
        </authorList>
    </citation>
    <scope>IDENTIFICATION</scope>
    <source>
        <strain evidence="11 12">J_2021</strain>
        <tissue evidence="11 12">Erythrocytes</tissue>
    </source>
</reference>
<dbReference type="OMA" id="DSWELIM"/>
<gene>
    <name evidence="11 12 13" type="primary">rtp3.L</name>
</gene>
<dbReference type="Xenbase" id="XB-GENE-17331926">
    <property type="gene designation" value="rtp3.L"/>
</dbReference>
<dbReference type="InterPro" id="IPR026096">
    <property type="entry name" value="R-trans_p"/>
</dbReference>
<dbReference type="GO" id="GO:0001580">
    <property type="term" value="P:detection of chemical stimulus involved in sensory perception of bitter taste"/>
    <property type="evidence" value="ECO:0000318"/>
    <property type="project" value="GO_Central"/>
</dbReference>
<dbReference type="GO" id="GO:0031849">
    <property type="term" value="F:olfactory receptor binding"/>
    <property type="evidence" value="ECO:0000318"/>
    <property type="project" value="GO_Central"/>
</dbReference>
<dbReference type="STRING" id="8355.A0A1L8GAA5"/>
<evidence type="ECO:0000313" key="10">
    <source>
        <dbReference type="Proteomes" id="UP000186698"/>
    </source>
</evidence>
<dbReference type="GO" id="GO:0006612">
    <property type="term" value="P:protein targeting to membrane"/>
    <property type="evidence" value="ECO:0000318"/>
    <property type="project" value="GO_Central"/>
</dbReference>
<dbReference type="PANTHER" id="PTHR14402:SF8">
    <property type="entry name" value="RECEPTOR-TRANSPORTING PROTEIN 4"/>
    <property type="match status" value="1"/>
</dbReference>
<dbReference type="AlphaFoldDB" id="A0A1L8GAA5"/>
<evidence type="ECO:0000256" key="5">
    <source>
        <dbReference type="ARBA" id="ARBA00022833"/>
    </source>
</evidence>
<dbReference type="InterPro" id="IPR027377">
    <property type="entry name" value="ZAR1/RTP1-5-like_Znf-3CxxC"/>
</dbReference>
<dbReference type="GO" id="GO:0008270">
    <property type="term" value="F:zinc ion binding"/>
    <property type="evidence" value="ECO:0007669"/>
    <property type="project" value="UniProtKB-KW"/>
</dbReference>
<keyword evidence="10" id="KW-1185">Reference proteome</keyword>
<proteinExistence type="predicted"/>
<evidence type="ECO:0000256" key="1">
    <source>
        <dbReference type="ARBA" id="ARBA00004167"/>
    </source>
</evidence>
<dbReference type="GeneID" id="108716352"/>
<name>A0A1L8GAA5_XENLA</name>
<feature type="domain" description="3CxxC-type" evidence="9">
    <location>
        <begin position="43"/>
        <end position="155"/>
    </location>
</feature>
<organism evidence="11">
    <name type="scientific">Xenopus laevis</name>
    <name type="common">African clawed frog</name>
    <dbReference type="NCBI Taxonomy" id="8355"/>
    <lineage>
        <taxon>Eukaryota</taxon>
        <taxon>Metazoa</taxon>
        <taxon>Chordata</taxon>
        <taxon>Craniata</taxon>
        <taxon>Vertebrata</taxon>
        <taxon>Euteleostomi</taxon>
        <taxon>Amphibia</taxon>
        <taxon>Batrachia</taxon>
        <taxon>Anura</taxon>
        <taxon>Pipoidea</taxon>
        <taxon>Pipidae</taxon>
        <taxon>Xenopodinae</taxon>
        <taxon>Xenopus</taxon>
        <taxon>Xenopus</taxon>
    </lineage>
</organism>
<keyword evidence="2 8" id="KW-0812">Transmembrane</keyword>
<evidence type="ECO:0000259" key="9">
    <source>
        <dbReference type="SMART" id="SM01328"/>
    </source>
</evidence>
<evidence type="ECO:0000256" key="2">
    <source>
        <dbReference type="ARBA" id="ARBA00022692"/>
    </source>
</evidence>
<dbReference type="KEGG" id="xla:108716352"/>
<evidence type="ECO:0000256" key="8">
    <source>
        <dbReference type="SAM" id="Phobius"/>
    </source>
</evidence>
<keyword evidence="4" id="KW-0863">Zinc-finger</keyword>
<evidence type="ECO:0000313" key="13">
    <source>
        <dbReference type="Xenbase" id="XB-GENE-17331926"/>
    </source>
</evidence>
<dbReference type="Pfam" id="PF13695">
    <property type="entry name" value="Zn_ribbon_3CxxC"/>
    <property type="match status" value="1"/>
</dbReference>
<evidence type="ECO:0000256" key="6">
    <source>
        <dbReference type="ARBA" id="ARBA00022989"/>
    </source>
</evidence>
<sequence>MEQRNWKSLFKDELERISAPHEWDFILDNTLQKQLAWLVYIPCTFGRFHCSSCNRLWHSARVHLLFLMMLDKVRRCGTVKMRIFKQKCRRCTSADMEEPEISQENIRIVIGNLVNRIQSKIYLKNNWNQDRKPLVIDNFIEGPHNKEHCEACQANVCPISMLNMDRSIPGNSIGLYLILPAVFFIICFIIHFITNI</sequence>
<keyword evidence="6 8" id="KW-1133">Transmembrane helix</keyword>
<evidence type="ECO:0000256" key="3">
    <source>
        <dbReference type="ARBA" id="ARBA00022723"/>
    </source>
</evidence>
<dbReference type="Proteomes" id="UP000186698">
    <property type="component" value="Chromosome 5L"/>
</dbReference>
<accession>A0A1L8GAA5</accession>
<dbReference type="PANTHER" id="PTHR14402">
    <property type="entry name" value="RECEPTOR TRANSPORTING PROTEIN"/>
    <property type="match status" value="1"/>
</dbReference>
<dbReference type="RefSeq" id="XP_041418312.1">
    <property type="nucleotide sequence ID" value="XM_041562378.1"/>
</dbReference>
<keyword evidence="11 12" id="KW-0675">Receptor</keyword>
<dbReference type="PaxDb" id="8355-A0A1L8GAA5"/>
<dbReference type="SMART" id="SM01328">
    <property type="entry name" value="zf-3CxxC"/>
    <property type="match status" value="1"/>
</dbReference>
<dbReference type="GO" id="GO:0051205">
    <property type="term" value="P:protein insertion into membrane"/>
    <property type="evidence" value="ECO:0000318"/>
    <property type="project" value="GO_Central"/>
</dbReference>
<dbReference type="CTD" id="108716352"/>
<evidence type="ECO:0000256" key="4">
    <source>
        <dbReference type="ARBA" id="ARBA00022771"/>
    </source>
</evidence>
<evidence type="ECO:0000313" key="12">
    <source>
        <dbReference type="RefSeq" id="XP_041418312.1"/>
    </source>
</evidence>